<sequence>MSYTLLNPCPATLGSLLTATSSGQSTAAGIDTETLGAHLTLAAGTWLLWGSATLGSVGASDSNNQISFGTASGGWSGSHQRIWHAKSWWTQLTSSYIVTLDASTEVYVRYSSSVARSGCSSQLRALRLA</sequence>
<proteinExistence type="predicted"/>
<keyword evidence="3" id="KW-1185">Reference proteome</keyword>
<dbReference type="AlphaFoldDB" id="A0A1H8U391"/>
<dbReference type="STRING" id="79604.AAY81_05070"/>
<accession>A0A1H8U391</accession>
<dbReference type="EMBL" id="FOEC01000015">
    <property type="protein sequence ID" value="SEO97740.1"/>
    <property type="molecule type" value="Genomic_DNA"/>
</dbReference>
<evidence type="ECO:0000256" key="1">
    <source>
        <dbReference type="SAM" id="SignalP"/>
    </source>
</evidence>
<keyword evidence="1" id="KW-0732">Signal</keyword>
<protein>
    <submittedName>
        <fullName evidence="2">Uncharacterized protein</fullName>
    </submittedName>
</protein>
<feature type="signal peptide" evidence="1">
    <location>
        <begin position="1"/>
        <end position="27"/>
    </location>
</feature>
<evidence type="ECO:0000313" key="3">
    <source>
        <dbReference type="Proteomes" id="UP000182975"/>
    </source>
</evidence>
<reference evidence="3" key="1">
    <citation type="submission" date="2016-10" db="EMBL/GenBank/DDBJ databases">
        <authorList>
            <person name="Varghese N."/>
        </authorList>
    </citation>
    <scope>NUCLEOTIDE SEQUENCE [LARGE SCALE GENOMIC DNA]</scope>
    <source>
        <strain evidence="3">DSM 21843</strain>
    </source>
</reference>
<gene>
    <name evidence="2" type="ORF">SAMN02910314_01794</name>
</gene>
<evidence type="ECO:0000313" key="2">
    <source>
        <dbReference type="EMBL" id="SEO97740.1"/>
    </source>
</evidence>
<organism evidence="2 3">
    <name type="scientific">Denitrobacterium detoxificans</name>
    <dbReference type="NCBI Taxonomy" id="79604"/>
    <lineage>
        <taxon>Bacteria</taxon>
        <taxon>Bacillati</taxon>
        <taxon>Actinomycetota</taxon>
        <taxon>Coriobacteriia</taxon>
        <taxon>Eggerthellales</taxon>
        <taxon>Eggerthellaceae</taxon>
        <taxon>Denitrobacterium</taxon>
    </lineage>
</organism>
<dbReference type="Proteomes" id="UP000182975">
    <property type="component" value="Unassembled WGS sequence"/>
</dbReference>
<feature type="chain" id="PRO_5010374490" evidence="1">
    <location>
        <begin position="28"/>
        <end position="129"/>
    </location>
</feature>
<name>A0A1H8U391_9ACTN</name>
<dbReference type="RefSeq" id="WP_169815760.1">
    <property type="nucleotide sequence ID" value="NZ_CP011402.1"/>
</dbReference>